<name>A0ABV6T2Q5_9RHOB</name>
<protein>
    <submittedName>
        <fullName evidence="1">Bifunctional folylpolyglutamate synthase/dihydrofolate synthase</fullName>
    </submittedName>
</protein>
<organism evidence="1 2">
    <name type="scientific">Paracoccus panacisoli</name>
    <dbReference type="NCBI Taxonomy" id="1510163"/>
    <lineage>
        <taxon>Bacteria</taxon>
        <taxon>Pseudomonadati</taxon>
        <taxon>Pseudomonadota</taxon>
        <taxon>Alphaproteobacteria</taxon>
        <taxon>Rhodobacterales</taxon>
        <taxon>Paracoccaceae</taxon>
        <taxon>Paracoccus</taxon>
    </lineage>
</organism>
<dbReference type="EMBL" id="JBHMQU010000020">
    <property type="protein sequence ID" value="MFC0811541.1"/>
    <property type="molecule type" value="Genomic_DNA"/>
</dbReference>
<proteinExistence type="predicted"/>
<accession>A0ABV6T2Q5</accession>
<reference evidence="1 2" key="1">
    <citation type="submission" date="2024-09" db="EMBL/GenBank/DDBJ databases">
        <authorList>
            <person name="Sun Q."/>
            <person name="Mori K."/>
        </authorList>
    </citation>
    <scope>NUCLEOTIDE SEQUENCE [LARGE SCALE GENOMIC DNA]</scope>
    <source>
        <strain evidence="1 2">KCTC 42086</strain>
    </source>
</reference>
<evidence type="ECO:0000313" key="2">
    <source>
        <dbReference type="Proteomes" id="UP001589920"/>
    </source>
</evidence>
<evidence type="ECO:0000313" key="1">
    <source>
        <dbReference type="EMBL" id="MFC0811541.1"/>
    </source>
</evidence>
<dbReference type="Proteomes" id="UP001589920">
    <property type="component" value="Unassembled WGS sequence"/>
</dbReference>
<sequence>RAAGLPAGTAADASAGFRALAAAHPGARLLICGSLYLAGRVLRENG</sequence>
<feature type="non-terminal residue" evidence="1">
    <location>
        <position position="1"/>
    </location>
</feature>
<gene>
    <name evidence="1" type="ORF">ACFHYO_05350</name>
</gene>
<keyword evidence="2" id="KW-1185">Reference proteome</keyword>
<comment type="caution">
    <text evidence="1">The sequence shown here is derived from an EMBL/GenBank/DDBJ whole genome shotgun (WGS) entry which is preliminary data.</text>
</comment>